<name>A0A1S0TZS1_LOALO</name>
<gene>
    <name evidence="1" type="ORF">LOAG_05505</name>
</gene>
<dbReference type="RefSeq" id="XP_003141090.1">
    <property type="nucleotide sequence ID" value="XM_003141042.1"/>
</dbReference>
<reference evidence="1" key="1">
    <citation type="submission" date="2012-04" db="EMBL/GenBank/DDBJ databases">
        <title>The Genome Sequence of Loa loa.</title>
        <authorList>
            <consortium name="The Broad Institute Genome Sequencing Platform"/>
            <consortium name="Broad Institute Genome Sequencing Center for Infectious Disease"/>
            <person name="Nutman T.B."/>
            <person name="Fink D.L."/>
            <person name="Russ C."/>
            <person name="Young S."/>
            <person name="Zeng Q."/>
            <person name="Gargeya S."/>
            <person name="Alvarado L."/>
            <person name="Berlin A."/>
            <person name="Chapman S.B."/>
            <person name="Chen Z."/>
            <person name="Freedman E."/>
            <person name="Gellesch M."/>
            <person name="Goldberg J."/>
            <person name="Griggs A."/>
            <person name="Gujja S."/>
            <person name="Heilman E.R."/>
            <person name="Heiman D."/>
            <person name="Howarth C."/>
            <person name="Mehta T."/>
            <person name="Neiman D."/>
            <person name="Pearson M."/>
            <person name="Roberts A."/>
            <person name="Saif S."/>
            <person name="Shea T."/>
            <person name="Shenoy N."/>
            <person name="Sisk P."/>
            <person name="Stolte C."/>
            <person name="Sykes S."/>
            <person name="White J."/>
            <person name="Yandava C."/>
            <person name="Haas B."/>
            <person name="Henn M.R."/>
            <person name="Nusbaum C."/>
            <person name="Birren B."/>
        </authorList>
    </citation>
    <scope>NUCLEOTIDE SEQUENCE [LARGE SCALE GENOMIC DNA]</scope>
</reference>
<accession>A0A1S0TZS1</accession>
<dbReference type="EMBL" id="JH712360">
    <property type="protein sequence ID" value="EFO22977.1"/>
    <property type="molecule type" value="Genomic_DNA"/>
</dbReference>
<organism evidence="1">
    <name type="scientific">Loa loa</name>
    <name type="common">Eye worm</name>
    <name type="synonym">Filaria loa</name>
    <dbReference type="NCBI Taxonomy" id="7209"/>
    <lineage>
        <taxon>Eukaryota</taxon>
        <taxon>Metazoa</taxon>
        <taxon>Ecdysozoa</taxon>
        <taxon>Nematoda</taxon>
        <taxon>Chromadorea</taxon>
        <taxon>Rhabditida</taxon>
        <taxon>Spirurina</taxon>
        <taxon>Spiruromorpha</taxon>
        <taxon>Filarioidea</taxon>
        <taxon>Onchocercidae</taxon>
        <taxon>Loa</taxon>
    </lineage>
</organism>
<feature type="non-terminal residue" evidence="1">
    <location>
        <position position="100"/>
    </location>
</feature>
<protein>
    <submittedName>
        <fullName evidence="1">Uncharacterized protein</fullName>
    </submittedName>
</protein>
<dbReference type="KEGG" id="loa:LOAG_05505"/>
<dbReference type="CTD" id="9942918"/>
<proteinExistence type="predicted"/>
<dbReference type="GeneID" id="9942918"/>
<dbReference type="AlphaFoldDB" id="A0A1S0TZS1"/>
<evidence type="ECO:0000313" key="1">
    <source>
        <dbReference type="EMBL" id="EFO22977.1"/>
    </source>
</evidence>
<sequence length="100" mass="12415">LNTRKTRRLLHRLIFYTFHFFQRYRQYYCQIAHHIKHVYIHMLDGHMRTNTCWTHADRHTDGHTHTHTHIHTHTHTYTHTDTHTHTHTHIHTHTHAQHLM</sequence>
<dbReference type="InParanoid" id="A0A1S0TZS1"/>
<feature type="non-terminal residue" evidence="1">
    <location>
        <position position="1"/>
    </location>
</feature>